<evidence type="ECO:0000313" key="9">
    <source>
        <dbReference type="Proteomes" id="UP000261540"/>
    </source>
</evidence>
<keyword evidence="3" id="KW-0156">Chromatin regulator</keyword>
<feature type="region of interest" description="Disordered" evidence="5">
    <location>
        <begin position="71"/>
        <end position="118"/>
    </location>
</feature>
<dbReference type="Proteomes" id="UP000261540">
    <property type="component" value="Unplaced"/>
</dbReference>
<sequence>MSEPKYRDWILETIDSLRSRKARPDLERICRMVRRRYGSDPDRTRSELEKLIQEQTVLKVSYKGSISYRNAAKVHRKSRKKPEALGERSKHAGGTHGPTGAEETGCPTEPPEPKRCCDLQPNILAIPGQKDGTPAVPASGNGCLGCGAAVCRSQARCAAGAPRDKKTAPAGGSATAAARDRCTGSSNGSDAPGKIRASRGVEGGSSGQGGSADKERRTCTLTNSSHLLRRKKQASLKPKLRVGRRATPDAGSPDLGDRLVASVRSLAEKNRGAVARGHPPLGLKEILGFLGSQERLSQEKLTRSKVRAVLEREVAKGRLRRTRFGNITLPMRGVGAKPKPPARLLKSALQERHTQAAQKVALKEEEPMELNSSQEKEEEEEHREEAQVGGDGGPLSPAEGDGGAAVGPALGPPQPPHPDATAHPPGPCPDTAPVQVERPPSLCSTPPPSCTASKQEEYGLEICPSDLCPGEEACTEPPADTGDPQGGQSPQPVSPLAPGEEEGAEGRVESPVQMAPDAQGAALADGGSVSPPRSAQACESGSYAAAIRGGHASDERVSMIFSTCRVSQTPSLFLPGSGCRVETGVASCLLTPTASPPESGAVEERTVNGAILVKMEKSSQNLVEWTVADVASYFIAAGFPEQAAAFRMQEIDGKSLLLMQRNDVLTGLSIRLGPALKIYERHIKVLQRTHFQDESTLC</sequence>
<feature type="region of interest" description="Disordered" evidence="5">
    <location>
        <begin position="160"/>
        <end position="256"/>
    </location>
</feature>
<name>A0A3B3T3V3_9TELE</name>
<dbReference type="GO" id="GO:0003682">
    <property type="term" value="F:chromatin binding"/>
    <property type="evidence" value="ECO:0007669"/>
    <property type="project" value="TreeGrafter"/>
</dbReference>
<keyword evidence="4" id="KW-0539">Nucleus</keyword>
<dbReference type="InterPro" id="IPR050548">
    <property type="entry name" value="PcG_chromatin_remod_factors"/>
</dbReference>
<dbReference type="Pfam" id="PF24971">
    <property type="entry name" value="SAMD1_SHD"/>
    <property type="match status" value="1"/>
</dbReference>
<evidence type="ECO:0000259" key="7">
    <source>
        <dbReference type="PROSITE" id="PS52014"/>
    </source>
</evidence>
<feature type="compositionally biased region" description="Gly residues" evidence="5">
    <location>
        <begin position="201"/>
        <end position="210"/>
    </location>
</feature>
<dbReference type="AlphaFoldDB" id="A0A3B3T3V3"/>
<reference evidence="8" key="1">
    <citation type="submission" date="2025-08" db="UniProtKB">
        <authorList>
            <consortium name="Ensembl"/>
        </authorList>
    </citation>
    <scope>IDENTIFICATION</scope>
</reference>
<feature type="compositionally biased region" description="Basic residues" evidence="5">
    <location>
        <begin position="227"/>
        <end position="244"/>
    </location>
</feature>
<evidence type="ECO:0000256" key="3">
    <source>
        <dbReference type="ARBA" id="ARBA00022853"/>
    </source>
</evidence>
<feature type="domain" description="SAM" evidence="6">
    <location>
        <begin position="625"/>
        <end position="673"/>
    </location>
</feature>
<dbReference type="InterPro" id="IPR048589">
    <property type="entry name" value="SAMD1-like_WH"/>
</dbReference>
<evidence type="ECO:0000313" key="8">
    <source>
        <dbReference type="Ensembl" id="ENSPKIP00000037006.1"/>
    </source>
</evidence>
<feature type="domain" description="SAMD1-like winged helix (WH)" evidence="7">
    <location>
        <begin position="1"/>
        <end position="74"/>
    </location>
</feature>
<feature type="compositionally biased region" description="Low complexity" evidence="5">
    <location>
        <begin position="168"/>
        <end position="177"/>
    </location>
</feature>
<accession>A0A3B3T3V3</accession>
<dbReference type="Gene3D" id="1.10.150.50">
    <property type="entry name" value="Transcription Factor, Ets-1"/>
    <property type="match status" value="1"/>
</dbReference>
<dbReference type="CDD" id="cd09583">
    <property type="entry name" value="SAM_Atherin-like"/>
    <property type="match status" value="1"/>
</dbReference>
<dbReference type="GeneTree" id="ENSGT00530000063936"/>
<dbReference type="GO" id="GO:0006325">
    <property type="term" value="P:chromatin organization"/>
    <property type="evidence" value="ECO:0007669"/>
    <property type="project" value="UniProtKB-KW"/>
</dbReference>
<reference evidence="8" key="2">
    <citation type="submission" date="2025-09" db="UniProtKB">
        <authorList>
            <consortium name="Ensembl"/>
        </authorList>
    </citation>
    <scope>IDENTIFICATION</scope>
</reference>
<evidence type="ECO:0000259" key="6">
    <source>
        <dbReference type="PROSITE" id="PS50105"/>
    </source>
</evidence>
<dbReference type="PANTHER" id="PTHR12247:SF139">
    <property type="entry name" value="ATHERIN-RELATED"/>
    <property type="match status" value="1"/>
</dbReference>
<dbReference type="InterPro" id="IPR013761">
    <property type="entry name" value="SAM/pointed_sf"/>
</dbReference>
<feature type="region of interest" description="Disordered" evidence="5">
    <location>
        <begin position="350"/>
        <end position="511"/>
    </location>
</feature>
<dbReference type="SUPFAM" id="SSF47769">
    <property type="entry name" value="SAM/Pointed domain"/>
    <property type="match status" value="1"/>
</dbReference>
<feature type="compositionally biased region" description="Low complexity" evidence="5">
    <location>
        <begin position="482"/>
        <end position="491"/>
    </location>
</feature>
<proteinExistence type="predicted"/>
<dbReference type="InterPro" id="IPR056983">
    <property type="entry name" value="SAMD1-like_SHD"/>
</dbReference>
<dbReference type="InterPro" id="IPR001660">
    <property type="entry name" value="SAM"/>
</dbReference>
<feature type="compositionally biased region" description="Basic and acidic residues" evidence="5">
    <location>
        <begin position="81"/>
        <end position="90"/>
    </location>
</feature>
<dbReference type="GO" id="GO:0042393">
    <property type="term" value="F:histone binding"/>
    <property type="evidence" value="ECO:0007669"/>
    <property type="project" value="TreeGrafter"/>
</dbReference>
<dbReference type="GO" id="GO:0003677">
    <property type="term" value="F:DNA binding"/>
    <property type="evidence" value="ECO:0007669"/>
    <property type="project" value="InterPro"/>
</dbReference>
<dbReference type="Pfam" id="PF21524">
    <property type="entry name" value="SAMD1_WH"/>
    <property type="match status" value="1"/>
</dbReference>
<evidence type="ECO:0000256" key="1">
    <source>
        <dbReference type="ARBA" id="ARBA00004123"/>
    </source>
</evidence>
<dbReference type="GO" id="GO:0045892">
    <property type="term" value="P:negative regulation of DNA-templated transcription"/>
    <property type="evidence" value="ECO:0007669"/>
    <property type="project" value="TreeGrafter"/>
</dbReference>
<evidence type="ECO:0000256" key="4">
    <source>
        <dbReference type="ARBA" id="ARBA00023242"/>
    </source>
</evidence>
<comment type="subcellular location">
    <subcellularLocation>
        <location evidence="1">Nucleus</location>
    </subcellularLocation>
</comment>
<dbReference type="GO" id="GO:0005634">
    <property type="term" value="C:nucleus"/>
    <property type="evidence" value="ECO:0007669"/>
    <property type="project" value="UniProtKB-SubCell"/>
</dbReference>
<evidence type="ECO:0000256" key="5">
    <source>
        <dbReference type="SAM" id="MobiDB-lite"/>
    </source>
</evidence>
<feature type="compositionally biased region" description="Pro residues" evidence="5">
    <location>
        <begin position="410"/>
        <end position="430"/>
    </location>
</feature>
<dbReference type="PROSITE" id="PS52014">
    <property type="entry name" value="SAMD1_WH"/>
    <property type="match status" value="1"/>
</dbReference>
<protein>
    <submittedName>
        <fullName evidence="8">Atherin-like</fullName>
    </submittedName>
</protein>
<dbReference type="Ensembl" id="ENSPKIT00000017960.1">
    <property type="protein sequence ID" value="ENSPKIP00000037006.1"/>
    <property type="gene ID" value="ENSPKIG00000015366.1"/>
</dbReference>
<dbReference type="SMART" id="SM00454">
    <property type="entry name" value="SAM"/>
    <property type="match status" value="1"/>
</dbReference>
<evidence type="ECO:0000256" key="2">
    <source>
        <dbReference type="ARBA" id="ARBA00022553"/>
    </source>
</evidence>
<keyword evidence="9" id="KW-1185">Reference proteome</keyword>
<feature type="compositionally biased region" description="Low complexity" evidence="5">
    <location>
        <begin position="98"/>
        <end position="107"/>
    </location>
</feature>
<organism evidence="8 9">
    <name type="scientific">Paramormyrops kingsleyae</name>
    <dbReference type="NCBI Taxonomy" id="1676925"/>
    <lineage>
        <taxon>Eukaryota</taxon>
        <taxon>Metazoa</taxon>
        <taxon>Chordata</taxon>
        <taxon>Craniata</taxon>
        <taxon>Vertebrata</taxon>
        <taxon>Euteleostomi</taxon>
        <taxon>Actinopterygii</taxon>
        <taxon>Neopterygii</taxon>
        <taxon>Teleostei</taxon>
        <taxon>Osteoglossocephala</taxon>
        <taxon>Osteoglossomorpha</taxon>
        <taxon>Osteoglossiformes</taxon>
        <taxon>Mormyridae</taxon>
        <taxon>Paramormyrops</taxon>
    </lineage>
</organism>
<keyword evidence="2" id="KW-0597">Phosphoprotein</keyword>
<dbReference type="PROSITE" id="PS50105">
    <property type="entry name" value="SAM_DOMAIN"/>
    <property type="match status" value="1"/>
</dbReference>
<dbReference type="STRING" id="1676925.ENSPKIP00000037006"/>
<dbReference type="PANTHER" id="PTHR12247">
    <property type="entry name" value="POLYCOMB GROUP PROTEIN"/>
    <property type="match status" value="1"/>
</dbReference>